<keyword evidence="3" id="KW-1185">Reference proteome</keyword>
<sequence>MTLASTDSATISRRVLVDACQVLGLDCAGAEPIRIAENAIWRLPGQLVARISRPGGTPTARRELAVANWLADHGIPAVRPAPGVDQPTTVDGRAVTIWEELPPHRDGTVNEVAHLLKALHSLPEPDFALEPLEPFSKIRTRLNQAAVVDDADLGWLHSYTDRLEAAWLRLVEAPTLSRCVLHGDAWVGNVAAAEDGISYLLDLDSFTTGPREWDLTSTAVKLTSTGGITSSDYEEFCSIYGADVTAWPGYETLRDIRELRMTAYACRIATEHPGHPHALREVQYRIECLMGRQGVRPWRWTAVP</sequence>
<name>A0ABY3WKA5_9ACTN</name>
<dbReference type="InterPro" id="IPR002575">
    <property type="entry name" value="Aminoglycoside_PTrfase"/>
</dbReference>
<feature type="domain" description="Aminoglycoside phosphotransferase" evidence="1">
    <location>
        <begin position="45"/>
        <end position="245"/>
    </location>
</feature>
<dbReference type="PANTHER" id="PTHR21310">
    <property type="entry name" value="AMINOGLYCOSIDE PHOSPHOTRANSFERASE-RELATED-RELATED"/>
    <property type="match status" value="1"/>
</dbReference>
<dbReference type="SUPFAM" id="SSF56112">
    <property type="entry name" value="Protein kinase-like (PK-like)"/>
    <property type="match status" value="1"/>
</dbReference>
<gene>
    <name evidence="2" type="ORF">J4032_11270</name>
</gene>
<evidence type="ECO:0000313" key="3">
    <source>
        <dbReference type="Proteomes" id="UP000828924"/>
    </source>
</evidence>
<dbReference type="InterPro" id="IPR011009">
    <property type="entry name" value="Kinase-like_dom_sf"/>
</dbReference>
<organism evidence="2 3">
    <name type="scientific">Streptomyces formicae</name>
    <dbReference type="NCBI Taxonomy" id="1616117"/>
    <lineage>
        <taxon>Bacteria</taxon>
        <taxon>Bacillati</taxon>
        <taxon>Actinomycetota</taxon>
        <taxon>Actinomycetes</taxon>
        <taxon>Kitasatosporales</taxon>
        <taxon>Streptomycetaceae</taxon>
        <taxon>Streptomyces</taxon>
    </lineage>
</organism>
<dbReference type="InterPro" id="IPR051678">
    <property type="entry name" value="AGP_Transferase"/>
</dbReference>
<accession>A0ABY3WKA5</accession>
<dbReference type="EMBL" id="CP071872">
    <property type="protein sequence ID" value="UNM12041.1"/>
    <property type="molecule type" value="Genomic_DNA"/>
</dbReference>
<dbReference type="Pfam" id="PF01636">
    <property type="entry name" value="APH"/>
    <property type="match status" value="1"/>
</dbReference>
<evidence type="ECO:0000313" key="2">
    <source>
        <dbReference type="EMBL" id="UNM12041.1"/>
    </source>
</evidence>
<protein>
    <submittedName>
        <fullName evidence="2">Aminoglycoside phosphotransferase family protein</fullName>
    </submittedName>
</protein>
<reference evidence="2 3" key="1">
    <citation type="submission" date="2021-03" db="EMBL/GenBank/DDBJ databases">
        <title>Complete genome of Streptomyces formicae strain 1H-GS9 (DSM 100524).</title>
        <authorList>
            <person name="Atanasov K.E."/>
            <person name="Altabella T."/>
            <person name="Ferrer A."/>
        </authorList>
    </citation>
    <scope>NUCLEOTIDE SEQUENCE [LARGE SCALE GENOMIC DNA]</scope>
    <source>
        <strain evidence="2 3">1H-GS9</strain>
    </source>
</reference>
<dbReference type="Proteomes" id="UP000828924">
    <property type="component" value="Chromosome"/>
</dbReference>
<dbReference type="Gene3D" id="3.90.1200.10">
    <property type="match status" value="1"/>
</dbReference>
<dbReference type="PANTHER" id="PTHR21310:SF40">
    <property type="entry name" value="AMINOGLYCOSIDE PHOSPHOTRANSFERASE DOMAIN-CONTAINING PROTEIN-RELATED"/>
    <property type="match status" value="1"/>
</dbReference>
<dbReference type="RefSeq" id="WP_242330635.1">
    <property type="nucleotide sequence ID" value="NZ_CP071872.1"/>
</dbReference>
<evidence type="ECO:0000259" key="1">
    <source>
        <dbReference type="Pfam" id="PF01636"/>
    </source>
</evidence>
<proteinExistence type="predicted"/>